<gene>
    <name evidence="1" type="ordered locus">VMUT_0849</name>
</gene>
<keyword evidence="2" id="KW-1185">Reference proteome</keyword>
<reference evidence="1 2" key="1">
    <citation type="journal article" date="2011" name="J. Bacteriol.">
        <title>Complete genome sequence of 'Vulcanisaeta moutnovskia' strain 768-28, a novel member of the hyperthermophilic crenarchaeal genus vulcanisaeta.</title>
        <authorList>
            <person name="Gumerov V.M."/>
            <person name="Mardanov A.V."/>
            <person name="Beletsky A.V."/>
            <person name="Prokofeva M.I."/>
            <person name="Bonch-Osmolovskaya E.A."/>
            <person name="Ravin N.V."/>
            <person name="Skryabin K.G."/>
        </authorList>
    </citation>
    <scope>NUCLEOTIDE SEQUENCE [LARGE SCALE GENOMIC DNA]</scope>
    <source>
        <strain evidence="1 2">768-28</strain>
    </source>
</reference>
<dbReference type="EMBL" id="CP002529">
    <property type="protein sequence ID" value="ADY01059.1"/>
    <property type="molecule type" value="Genomic_DNA"/>
</dbReference>
<evidence type="ECO:0000313" key="2">
    <source>
        <dbReference type="Proteomes" id="UP000007485"/>
    </source>
</evidence>
<proteinExistence type="predicted"/>
<sequence>MLATAPYIISDNPNEIIKLVNNTSNYDGAFAIFKIRGKVCSFITSHARHEGTRLKRVNEATMAEYLNTLGALHDILTSKHKSTNLTYFMAAANDGSIISFRLEKDSEITIALDGENMYHYVKVPGIRRALISRSFGAFITTMPEDHEYPVNSMNEDNIMELLNYVTKSSKTLIAIVPFDDPVRDIINDITKTMNGELMMVMPEEMTHELATLTTLNAVMKSGEALPSFSLVIMSGSDGGVISILLGGYGLLIHVGIDSRNIYYVYESGSDKYALMSKVMNLYIPYTTST</sequence>
<dbReference type="Proteomes" id="UP000007485">
    <property type="component" value="Chromosome"/>
</dbReference>
<name>F0QWU1_VULM7</name>
<accession>F0QWU1</accession>
<dbReference type="KEGG" id="vmo:VMUT_0849"/>
<organism evidence="1 2">
    <name type="scientific">Vulcanisaeta moutnovskia (strain 768-28)</name>
    <dbReference type="NCBI Taxonomy" id="985053"/>
    <lineage>
        <taxon>Archaea</taxon>
        <taxon>Thermoproteota</taxon>
        <taxon>Thermoprotei</taxon>
        <taxon>Thermoproteales</taxon>
        <taxon>Thermoproteaceae</taxon>
        <taxon>Vulcanisaeta</taxon>
    </lineage>
</organism>
<dbReference type="AlphaFoldDB" id="F0QWU1"/>
<evidence type="ECO:0000313" key="1">
    <source>
        <dbReference type="EMBL" id="ADY01059.1"/>
    </source>
</evidence>
<protein>
    <submittedName>
        <fullName evidence="1">Uncharacterized protein</fullName>
    </submittedName>
</protein>
<dbReference type="HOGENOM" id="CLU_961794_0_0_2"/>